<evidence type="ECO:0000313" key="1">
    <source>
        <dbReference type="EMBL" id="JAD92748.1"/>
    </source>
</evidence>
<sequence length="50" mass="5710">MFFFSTNVIQGVTFSMSIKFSMYFLKERCITALPCDKYFAERSAFGGAGY</sequence>
<protein>
    <submittedName>
        <fullName evidence="1">Uncharacterized protein</fullName>
    </submittedName>
</protein>
<dbReference type="AlphaFoldDB" id="A0A0A9E158"/>
<reference evidence="1" key="2">
    <citation type="journal article" date="2015" name="Data Brief">
        <title>Shoot transcriptome of the giant reed, Arundo donax.</title>
        <authorList>
            <person name="Barrero R.A."/>
            <person name="Guerrero F.D."/>
            <person name="Moolhuijzen P."/>
            <person name="Goolsby J.A."/>
            <person name="Tidwell J."/>
            <person name="Bellgard S.E."/>
            <person name="Bellgard M.I."/>
        </authorList>
    </citation>
    <scope>NUCLEOTIDE SEQUENCE</scope>
    <source>
        <tissue evidence="1">Shoot tissue taken approximately 20 cm above the soil surface</tissue>
    </source>
</reference>
<name>A0A0A9E158_ARUDO</name>
<reference evidence="1" key="1">
    <citation type="submission" date="2014-09" db="EMBL/GenBank/DDBJ databases">
        <authorList>
            <person name="Magalhaes I.L.F."/>
            <person name="Oliveira U."/>
            <person name="Santos F.R."/>
            <person name="Vidigal T.H.D.A."/>
            <person name="Brescovit A.D."/>
            <person name="Santos A.J."/>
        </authorList>
    </citation>
    <scope>NUCLEOTIDE SEQUENCE</scope>
    <source>
        <tissue evidence="1">Shoot tissue taken approximately 20 cm above the soil surface</tissue>
    </source>
</reference>
<organism evidence="1">
    <name type="scientific">Arundo donax</name>
    <name type="common">Giant reed</name>
    <name type="synonym">Donax arundinaceus</name>
    <dbReference type="NCBI Taxonomy" id="35708"/>
    <lineage>
        <taxon>Eukaryota</taxon>
        <taxon>Viridiplantae</taxon>
        <taxon>Streptophyta</taxon>
        <taxon>Embryophyta</taxon>
        <taxon>Tracheophyta</taxon>
        <taxon>Spermatophyta</taxon>
        <taxon>Magnoliopsida</taxon>
        <taxon>Liliopsida</taxon>
        <taxon>Poales</taxon>
        <taxon>Poaceae</taxon>
        <taxon>PACMAD clade</taxon>
        <taxon>Arundinoideae</taxon>
        <taxon>Arundineae</taxon>
        <taxon>Arundo</taxon>
    </lineage>
</organism>
<accession>A0A0A9E158</accession>
<proteinExistence type="predicted"/>
<dbReference type="EMBL" id="GBRH01205147">
    <property type="protein sequence ID" value="JAD92748.1"/>
    <property type="molecule type" value="Transcribed_RNA"/>
</dbReference>